<protein>
    <recommendedName>
        <fullName evidence="3">Tyr recombinase domain-containing protein</fullName>
    </recommendedName>
</protein>
<name>A0A286RIF5_9BACT</name>
<organism evidence="1 2">
    <name type="scientific">Thermogutta terrifontis</name>
    <dbReference type="NCBI Taxonomy" id="1331910"/>
    <lineage>
        <taxon>Bacteria</taxon>
        <taxon>Pseudomonadati</taxon>
        <taxon>Planctomycetota</taxon>
        <taxon>Planctomycetia</taxon>
        <taxon>Pirellulales</taxon>
        <taxon>Thermoguttaceae</taxon>
        <taxon>Thermogutta</taxon>
    </lineage>
</organism>
<dbReference type="KEGG" id="ttf:THTE_3124"/>
<accession>A0A286RIF5</accession>
<dbReference type="EMBL" id="CP018477">
    <property type="protein sequence ID" value="ASV75726.1"/>
    <property type="molecule type" value="Genomic_DNA"/>
</dbReference>
<keyword evidence="2" id="KW-1185">Reference proteome</keyword>
<gene>
    <name evidence="1" type="ORF">THTE_3124</name>
</gene>
<dbReference type="Proteomes" id="UP000215086">
    <property type="component" value="Chromosome"/>
</dbReference>
<proteinExistence type="predicted"/>
<evidence type="ECO:0000313" key="1">
    <source>
        <dbReference type="EMBL" id="ASV75726.1"/>
    </source>
</evidence>
<dbReference type="RefSeq" id="WP_095415702.1">
    <property type="nucleotide sequence ID" value="NZ_CP018477.1"/>
</dbReference>
<evidence type="ECO:0000313" key="2">
    <source>
        <dbReference type="Proteomes" id="UP000215086"/>
    </source>
</evidence>
<evidence type="ECO:0008006" key="3">
    <source>
        <dbReference type="Google" id="ProtNLM"/>
    </source>
</evidence>
<sequence>MAPIFPPVRCHLQALWEQTEGKTYIFEQLRKRESTKRGERGNWRAINLRERLRRKIVKAGFRPWPKLWQNLRSSAGIDLLARFPPAAVLEWIGHTADVAREHYFPIRQVDIEKATNEE</sequence>
<dbReference type="OrthoDB" id="262002at2"/>
<reference evidence="1 2" key="1">
    <citation type="journal article" name="Front. Microbiol.">
        <title>Sugar Metabolism of the First Thermophilic Planctomycete Thermogutta terrifontis: Comparative Genomic and Transcriptomic Approaches.</title>
        <authorList>
            <person name="Elcheninov A.G."/>
            <person name="Menzel P."/>
            <person name="Gudbergsdottir S.R."/>
            <person name="Slesarev A.I."/>
            <person name="Kadnikov V.V."/>
            <person name="Krogh A."/>
            <person name="Bonch-Osmolovskaya E.A."/>
            <person name="Peng X."/>
            <person name="Kublanov I.V."/>
        </authorList>
    </citation>
    <scope>NUCLEOTIDE SEQUENCE [LARGE SCALE GENOMIC DNA]</scope>
    <source>
        <strain evidence="1 2">R1</strain>
    </source>
</reference>
<dbReference type="AlphaFoldDB" id="A0A286RIF5"/>